<keyword evidence="2" id="KW-1003">Cell membrane</keyword>
<evidence type="ECO:0000256" key="4">
    <source>
        <dbReference type="ARBA" id="ARBA00022989"/>
    </source>
</evidence>
<sequence length="429" mass="48516">MTPWAYPFMWLLFCLSYFALAFLCLETRDNGSLSSSIWLPAGLTLGVLCASPLSRWPLWAVSAGLLHLFASLLHHRPLDIGLLFALSDLLILCLSAYVWKVIKQGVRITAQFSSMLSFILIILIASLLGGILTLNGLKMFSYPIVFSHFLVWSISNATGCLALTPLFLFKGVKQKIHLIKTPRHGLFLLTCVVVLMLWTFTSTHRYLYQTDITDFALYTLIGMILLTVIFINSRQLSCLFIFTAIVISLSTLLHRGPFAMIDYTASESIPSSQLYTLIIFIFGLLTHSLFHDLDATNKQHQRHLLLINAAYPAQIRYLFHITFGADRLQWQTSDSGNQLFLAHAIITPAQFLGRLHVDDRTLISPYFKGEKTHFTLPLTYSVRVILQDNVFIPAQLALINHWDSHAHLRLHGALFITQENPLNPTGQRE</sequence>
<evidence type="ECO:0000313" key="8">
    <source>
        <dbReference type="EMBL" id="WAT01334.1"/>
    </source>
</evidence>
<feature type="transmembrane region" description="Helical" evidence="6">
    <location>
        <begin position="80"/>
        <end position="102"/>
    </location>
</feature>
<evidence type="ECO:0000256" key="2">
    <source>
        <dbReference type="ARBA" id="ARBA00022475"/>
    </source>
</evidence>
<name>A0ABY7HPM5_9GAMM</name>
<feature type="transmembrane region" description="Helical" evidence="6">
    <location>
        <begin position="212"/>
        <end position="231"/>
    </location>
</feature>
<reference evidence="8" key="1">
    <citation type="submission" date="2022-12" db="EMBL/GenBank/DDBJ databases">
        <title>Complete genome sequence of an Australian strain of Rouxiella badensis DAR84756 and resolution of the R. badensis DSM100043 and R. chamberiensis DSM28324 genomes.</title>
        <authorList>
            <person name="Paul S."/>
            <person name="Anderson P.J."/>
            <person name="Maynard G."/>
            <person name="Dyall-Smith M."/>
            <person name="Kudinha T."/>
        </authorList>
    </citation>
    <scope>NUCLEOTIDE SEQUENCE</scope>
    <source>
        <strain evidence="8">DSM 28324</strain>
    </source>
</reference>
<comment type="subcellular location">
    <subcellularLocation>
        <location evidence="1">Cell membrane</location>
        <topology evidence="1">Multi-pass membrane protein</topology>
    </subcellularLocation>
</comment>
<organism evidence="8 9">
    <name type="scientific">Rouxiella chamberiensis</name>
    <dbReference type="NCBI Taxonomy" id="1513468"/>
    <lineage>
        <taxon>Bacteria</taxon>
        <taxon>Pseudomonadati</taxon>
        <taxon>Pseudomonadota</taxon>
        <taxon>Gammaproteobacteria</taxon>
        <taxon>Enterobacterales</taxon>
        <taxon>Yersiniaceae</taxon>
        <taxon>Rouxiella</taxon>
    </lineage>
</organism>
<evidence type="ECO:0000256" key="3">
    <source>
        <dbReference type="ARBA" id="ARBA00022692"/>
    </source>
</evidence>
<feature type="transmembrane region" description="Helical" evidence="6">
    <location>
        <begin position="149"/>
        <end position="169"/>
    </location>
</feature>
<feature type="transmembrane region" description="Helical" evidence="6">
    <location>
        <begin position="6"/>
        <end position="25"/>
    </location>
</feature>
<dbReference type="RefSeq" id="WP_045049338.1">
    <property type="nucleotide sequence ID" value="NZ_CP114058.1"/>
</dbReference>
<evidence type="ECO:0000256" key="1">
    <source>
        <dbReference type="ARBA" id="ARBA00004651"/>
    </source>
</evidence>
<feature type="transmembrane region" description="Helical" evidence="6">
    <location>
        <begin position="274"/>
        <end position="293"/>
    </location>
</feature>
<dbReference type="Pfam" id="PF05231">
    <property type="entry name" value="MASE1"/>
    <property type="match status" value="1"/>
</dbReference>
<accession>A0ABY7HPM5</accession>
<feature type="transmembrane region" description="Helical" evidence="6">
    <location>
        <begin position="114"/>
        <end position="137"/>
    </location>
</feature>
<keyword evidence="3 6" id="KW-0812">Transmembrane</keyword>
<keyword evidence="4 6" id="KW-1133">Transmembrane helix</keyword>
<dbReference type="InterPro" id="IPR007895">
    <property type="entry name" value="MASE1"/>
</dbReference>
<feature type="transmembrane region" description="Helical" evidence="6">
    <location>
        <begin position="37"/>
        <end position="60"/>
    </location>
</feature>
<dbReference type="Proteomes" id="UP001164712">
    <property type="component" value="Chromosome"/>
</dbReference>
<keyword evidence="5 6" id="KW-0472">Membrane</keyword>
<feature type="domain" description="MASE1" evidence="7">
    <location>
        <begin position="11"/>
        <end position="285"/>
    </location>
</feature>
<dbReference type="EMBL" id="CP114058">
    <property type="protein sequence ID" value="WAT01334.1"/>
    <property type="molecule type" value="Genomic_DNA"/>
</dbReference>
<evidence type="ECO:0000256" key="5">
    <source>
        <dbReference type="ARBA" id="ARBA00023136"/>
    </source>
</evidence>
<protein>
    <submittedName>
        <fullName evidence="8">MASE1 domain-containing protein</fullName>
    </submittedName>
</protein>
<proteinExistence type="predicted"/>
<evidence type="ECO:0000259" key="7">
    <source>
        <dbReference type="Pfam" id="PF05231"/>
    </source>
</evidence>
<evidence type="ECO:0000313" key="9">
    <source>
        <dbReference type="Proteomes" id="UP001164712"/>
    </source>
</evidence>
<gene>
    <name evidence="8" type="ORF">O1V66_00425</name>
</gene>
<feature type="transmembrane region" description="Helical" evidence="6">
    <location>
        <begin position="238"/>
        <end position="254"/>
    </location>
</feature>
<keyword evidence="9" id="KW-1185">Reference proteome</keyword>
<feature type="transmembrane region" description="Helical" evidence="6">
    <location>
        <begin position="181"/>
        <end position="200"/>
    </location>
</feature>
<evidence type="ECO:0000256" key="6">
    <source>
        <dbReference type="SAM" id="Phobius"/>
    </source>
</evidence>